<dbReference type="EMBL" id="AP019831">
    <property type="protein sequence ID" value="BBM45050.1"/>
    <property type="molecule type" value="Genomic_DNA"/>
</dbReference>
<keyword evidence="3" id="KW-1185">Reference proteome</keyword>
<keyword evidence="1" id="KW-1133">Transmembrane helix</keyword>
<reference evidence="2 3" key="1">
    <citation type="submission" date="2019-07" db="EMBL/GenBank/DDBJ databases">
        <title>Complete Genome Sequence of Leptotrichia trevisanii Strain JMUB3870.</title>
        <authorList>
            <person name="Watanabe S."/>
            <person name="Cui L."/>
        </authorList>
    </citation>
    <scope>NUCLEOTIDE SEQUENCE [LARGE SCALE GENOMIC DNA]</scope>
    <source>
        <strain evidence="2 3">JMUB3870</strain>
    </source>
</reference>
<proteinExistence type="predicted"/>
<organism evidence="2 3">
    <name type="scientific">Leptotrichia trevisanii</name>
    <dbReference type="NCBI Taxonomy" id="109328"/>
    <lineage>
        <taxon>Bacteria</taxon>
        <taxon>Fusobacteriati</taxon>
        <taxon>Fusobacteriota</taxon>
        <taxon>Fusobacteriia</taxon>
        <taxon>Fusobacteriales</taxon>
        <taxon>Leptotrichiaceae</taxon>
        <taxon>Leptotrichia</taxon>
    </lineage>
</organism>
<evidence type="ECO:0000313" key="2">
    <source>
        <dbReference type="EMBL" id="BBM45050.1"/>
    </source>
</evidence>
<accession>A0A510K0A7</accession>
<keyword evidence="1" id="KW-0812">Transmembrane</keyword>
<evidence type="ECO:0000256" key="1">
    <source>
        <dbReference type="SAM" id="Phobius"/>
    </source>
</evidence>
<evidence type="ECO:0000313" key="3">
    <source>
        <dbReference type="Proteomes" id="UP000422644"/>
    </source>
</evidence>
<name>A0A510K0A7_9FUSO</name>
<dbReference type="Proteomes" id="UP000422644">
    <property type="component" value="Chromosome"/>
</dbReference>
<feature type="transmembrane region" description="Helical" evidence="1">
    <location>
        <begin position="86"/>
        <end position="102"/>
    </location>
</feature>
<protein>
    <submittedName>
        <fullName evidence="2">Ferrous iron transport protein B</fullName>
    </submittedName>
</protein>
<sequence length="103" mass="12464">MIIKKINEILEKLYSFLLKRNNTKRNFITIIFWFIIFKTLDKAIQEYSKYFVLKKMGIFLYISIFYLILVLNHILLKKFKLTNKELILAIVVVFLPLVMMLLK</sequence>
<feature type="transmembrane region" description="Helical" evidence="1">
    <location>
        <begin position="56"/>
        <end position="74"/>
    </location>
</feature>
<dbReference type="AlphaFoldDB" id="A0A510K0A7"/>
<keyword evidence="1" id="KW-0472">Membrane</keyword>
<dbReference type="RefSeq" id="WP_026749057.1">
    <property type="nucleotide sequence ID" value="NZ_AP019831.1"/>
</dbReference>
<gene>
    <name evidence="2" type="ORF">JMUB3870_1168</name>
</gene>